<evidence type="ECO:0000313" key="1">
    <source>
        <dbReference type="EMBL" id="MBX72633.1"/>
    </source>
</evidence>
<accession>A0A2P2R089</accession>
<dbReference type="EMBL" id="GGEC01092149">
    <property type="protein sequence ID" value="MBX72633.1"/>
    <property type="molecule type" value="Transcribed_RNA"/>
</dbReference>
<name>A0A2P2R089_RHIMU</name>
<organism evidence="1">
    <name type="scientific">Rhizophora mucronata</name>
    <name type="common">Asiatic mangrove</name>
    <dbReference type="NCBI Taxonomy" id="61149"/>
    <lineage>
        <taxon>Eukaryota</taxon>
        <taxon>Viridiplantae</taxon>
        <taxon>Streptophyta</taxon>
        <taxon>Embryophyta</taxon>
        <taxon>Tracheophyta</taxon>
        <taxon>Spermatophyta</taxon>
        <taxon>Magnoliopsida</taxon>
        <taxon>eudicotyledons</taxon>
        <taxon>Gunneridae</taxon>
        <taxon>Pentapetalae</taxon>
        <taxon>rosids</taxon>
        <taxon>fabids</taxon>
        <taxon>Malpighiales</taxon>
        <taxon>Rhizophoraceae</taxon>
        <taxon>Rhizophora</taxon>
    </lineage>
</organism>
<sequence length="41" mass="5010">MFLRMSRYKKKKKVFFLAFQIILHNLEFVSLRKHPHDSSTS</sequence>
<dbReference type="AlphaFoldDB" id="A0A2P2R089"/>
<protein>
    <submittedName>
        <fullName evidence="1">Uncharacterized protein</fullName>
    </submittedName>
</protein>
<reference evidence="1" key="1">
    <citation type="submission" date="2018-02" db="EMBL/GenBank/DDBJ databases">
        <title>Rhizophora mucronata_Transcriptome.</title>
        <authorList>
            <person name="Meera S.P."/>
            <person name="Sreeshan A."/>
            <person name="Augustine A."/>
        </authorList>
    </citation>
    <scope>NUCLEOTIDE SEQUENCE</scope>
    <source>
        <tissue evidence="1">Leaf</tissue>
    </source>
</reference>
<proteinExistence type="predicted"/>